<organism evidence="2 3">
    <name type="scientific">Dibothriocephalus latus</name>
    <name type="common">Fish tapeworm</name>
    <name type="synonym">Diphyllobothrium latum</name>
    <dbReference type="NCBI Taxonomy" id="60516"/>
    <lineage>
        <taxon>Eukaryota</taxon>
        <taxon>Metazoa</taxon>
        <taxon>Spiralia</taxon>
        <taxon>Lophotrochozoa</taxon>
        <taxon>Platyhelminthes</taxon>
        <taxon>Cestoda</taxon>
        <taxon>Eucestoda</taxon>
        <taxon>Diphyllobothriidea</taxon>
        <taxon>Diphyllobothriidae</taxon>
        <taxon>Dibothriocephalus</taxon>
    </lineage>
</organism>
<keyword evidence="1" id="KW-0472">Membrane</keyword>
<keyword evidence="1" id="KW-1133">Transmembrane helix</keyword>
<dbReference type="AlphaFoldDB" id="A0A3P7MX84"/>
<keyword evidence="3" id="KW-1185">Reference proteome</keyword>
<dbReference type="EMBL" id="UYRU01085251">
    <property type="protein sequence ID" value="VDN34425.1"/>
    <property type="molecule type" value="Genomic_DNA"/>
</dbReference>
<name>A0A3P7MX84_DIBLA</name>
<evidence type="ECO:0000256" key="1">
    <source>
        <dbReference type="SAM" id="Phobius"/>
    </source>
</evidence>
<reference evidence="2 3" key="1">
    <citation type="submission" date="2018-11" db="EMBL/GenBank/DDBJ databases">
        <authorList>
            <consortium name="Pathogen Informatics"/>
        </authorList>
    </citation>
    <scope>NUCLEOTIDE SEQUENCE [LARGE SCALE GENOMIC DNA]</scope>
</reference>
<keyword evidence="1" id="KW-0812">Transmembrane</keyword>
<evidence type="ECO:0000313" key="2">
    <source>
        <dbReference type="EMBL" id="VDN34425.1"/>
    </source>
</evidence>
<protein>
    <submittedName>
        <fullName evidence="2">Uncharacterized protein</fullName>
    </submittedName>
</protein>
<gene>
    <name evidence="2" type="ORF">DILT_LOCUS16505</name>
</gene>
<evidence type="ECO:0000313" key="3">
    <source>
        <dbReference type="Proteomes" id="UP000281553"/>
    </source>
</evidence>
<dbReference type="Proteomes" id="UP000281553">
    <property type="component" value="Unassembled WGS sequence"/>
</dbReference>
<accession>A0A3P7MX84</accession>
<sequence>MPSPSPTLSRFSSPHSVCPYVNVVVDVITTSAASAVSPPLSMNPPPFVPRSDPENYLRPVLTDVHTVGGHRVPRWSQPVPRFPEYLNVGRTTVADANTSYVSQLDGERRSHANAPSLLPRPTALEPPRYQTSLFPFWGSFGNFLLLLLTTLLSYQLTLTTKSFIFWQTQDREVHAINN</sequence>
<proteinExistence type="predicted"/>
<dbReference type="OrthoDB" id="6246337at2759"/>
<feature type="transmembrane region" description="Helical" evidence="1">
    <location>
        <begin position="134"/>
        <end position="154"/>
    </location>
</feature>